<evidence type="ECO:0000313" key="2">
    <source>
        <dbReference type="EMBL" id="KAK2574733.1"/>
    </source>
</evidence>
<keyword evidence="3" id="KW-1185">Reference proteome</keyword>
<dbReference type="Pfam" id="PF00078">
    <property type="entry name" value="RVT_1"/>
    <property type="match status" value="1"/>
</dbReference>
<protein>
    <recommendedName>
        <fullName evidence="1">Reverse transcriptase domain-containing protein</fullName>
    </recommendedName>
</protein>
<dbReference type="InterPro" id="IPR000477">
    <property type="entry name" value="RT_dom"/>
</dbReference>
<dbReference type="PANTHER" id="PTHR19446">
    <property type="entry name" value="REVERSE TRANSCRIPTASES"/>
    <property type="match status" value="1"/>
</dbReference>
<reference evidence="2" key="2">
    <citation type="journal article" date="2023" name="Commun. Biol.">
        <title>Intrasexual cuticular hydrocarbon dimorphism in a wasp sheds light on hydrocarbon biosynthesis genes in Hymenoptera.</title>
        <authorList>
            <person name="Moris V.C."/>
            <person name="Podsiadlowski L."/>
            <person name="Martin S."/>
            <person name="Oeyen J.P."/>
            <person name="Donath A."/>
            <person name="Petersen M."/>
            <person name="Wilbrandt J."/>
            <person name="Misof B."/>
            <person name="Liedtke D."/>
            <person name="Thamm M."/>
            <person name="Scheiner R."/>
            <person name="Schmitt T."/>
            <person name="Niehuis O."/>
        </authorList>
    </citation>
    <scope>NUCLEOTIDE SEQUENCE</scope>
    <source>
        <strain evidence="2">GBR_01_08_01A</strain>
    </source>
</reference>
<name>A0AAD9R8E6_9HYME</name>
<dbReference type="AlphaFoldDB" id="A0AAD9R8E6"/>
<feature type="domain" description="Reverse transcriptase" evidence="1">
    <location>
        <begin position="26"/>
        <end position="225"/>
    </location>
</feature>
<dbReference type="InterPro" id="IPR043502">
    <property type="entry name" value="DNA/RNA_pol_sf"/>
</dbReference>
<dbReference type="GO" id="GO:0071897">
    <property type="term" value="P:DNA biosynthetic process"/>
    <property type="evidence" value="ECO:0007669"/>
    <property type="project" value="UniProtKB-ARBA"/>
</dbReference>
<sequence length="225" mass="25982">MDGINYEVLHNIPIKYHLLLLDIINELYNFDVYPNDWKNSFIHFVEKPNSSSLRPIALTSCICKIFELMISNRLRWWIESNKLLPNNQTGFRKSLSCIDNLASLKLDIEDALSKQEQIHAAFIDVSDAFNNVQSHILLTKLAKFGCSTKILKFTKFLTYERYIFTDVNSEQTTFSYKGVPQGGVLSPIFYIIYVADLFNNTVNVNVRQYADDVVVYSRTRDIESG</sequence>
<comment type="caution">
    <text evidence="2">The sequence shown here is derived from an EMBL/GenBank/DDBJ whole genome shotgun (WGS) entry which is preliminary data.</text>
</comment>
<gene>
    <name evidence="2" type="ORF">KPH14_012990</name>
</gene>
<dbReference type="PROSITE" id="PS50878">
    <property type="entry name" value="RT_POL"/>
    <property type="match status" value="1"/>
</dbReference>
<dbReference type="CDD" id="cd01650">
    <property type="entry name" value="RT_nLTR_like"/>
    <property type="match status" value="1"/>
</dbReference>
<dbReference type="EMBL" id="JAIFRP010005113">
    <property type="protein sequence ID" value="KAK2574733.1"/>
    <property type="molecule type" value="Genomic_DNA"/>
</dbReference>
<reference evidence="2" key="1">
    <citation type="submission" date="2021-08" db="EMBL/GenBank/DDBJ databases">
        <authorList>
            <person name="Misof B."/>
            <person name="Oliver O."/>
            <person name="Podsiadlowski L."/>
            <person name="Donath A."/>
            <person name="Peters R."/>
            <person name="Mayer C."/>
            <person name="Rust J."/>
            <person name="Gunkel S."/>
            <person name="Lesny P."/>
            <person name="Martin S."/>
            <person name="Oeyen J.P."/>
            <person name="Petersen M."/>
            <person name="Panagiotis P."/>
            <person name="Wilbrandt J."/>
            <person name="Tanja T."/>
        </authorList>
    </citation>
    <scope>NUCLEOTIDE SEQUENCE</scope>
    <source>
        <strain evidence="2">GBR_01_08_01A</strain>
        <tissue evidence="2">Thorax + abdomen</tissue>
    </source>
</reference>
<feature type="non-terminal residue" evidence="2">
    <location>
        <position position="225"/>
    </location>
</feature>
<accession>A0AAD9R8E6</accession>
<proteinExistence type="predicted"/>
<evidence type="ECO:0000259" key="1">
    <source>
        <dbReference type="PROSITE" id="PS50878"/>
    </source>
</evidence>
<dbReference type="Proteomes" id="UP001258017">
    <property type="component" value="Unassembled WGS sequence"/>
</dbReference>
<organism evidence="2 3">
    <name type="scientific">Odynerus spinipes</name>
    <dbReference type="NCBI Taxonomy" id="1348599"/>
    <lineage>
        <taxon>Eukaryota</taxon>
        <taxon>Metazoa</taxon>
        <taxon>Ecdysozoa</taxon>
        <taxon>Arthropoda</taxon>
        <taxon>Hexapoda</taxon>
        <taxon>Insecta</taxon>
        <taxon>Pterygota</taxon>
        <taxon>Neoptera</taxon>
        <taxon>Endopterygota</taxon>
        <taxon>Hymenoptera</taxon>
        <taxon>Apocrita</taxon>
        <taxon>Aculeata</taxon>
        <taxon>Vespoidea</taxon>
        <taxon>Vespidae</taxon>
        <taxon>Eumeninae</taxon>
        <taxon>Odynerus</taxon>
    </lineage>
</organism>
<dbReference type="SUPFAM" id="SSF56672">
    <property type="entry name" value="DNA/RNA polymerases"/>
    <property type="match status" value="1"/>
</dbReference>
<evidence type="ECO:0000313" key="3">
    <source>
        <dbReference type="Proteomes" id="UP001258017"/>
    </source>
</evidence>